<feature type="region of interest" description="Disordered" evidence="1">
    <location>
        <begin position="114"/>
        <end position="133"/>
    </location>
</feature>
<feature type="compositionally biased region" description="Polar residues" evidence="1">
    <location>
        <begin position="1"/>
        <end position="11"/>
    </location>
</feature>
<gene>
    <name evidence="2" type="ORF">MYCIT1_LOCUS17924</name>
</gene>
<protein>
    <submittedName>
        <fullName evidence="2">Uncharacterized protein</fullName>
    </submittedName>
</protein>
<dbReference type="Proteomes" id="UP001295794">
    <property type="component" value="Unassembled WGS sequence"/>
</dbReference>
<evidence type="ECO:0000256" key="1">
    <source>
        <dbReference type="SAM" id="MobiDB-lite"/>
    </source>
</evidence>
<accession>A0AAD2K163</accession>
<comment type="caution">
    <text evidence="2">The sequence shown here is derived from an EMBL/GenBank/DDBJ whole genome shotgun (WGS) entry which is preliminary data.</text>
</comment>
<dbReference type="EMBL" id="CAVNYO010000181">
    <property type="protein sequence ID" value="CAK5272291.1"/>
    <property type="molecule type" value="Genomic_DNA"/>
</dbReference>
<keyword evidence="3" id="KW-1185">Reference proteome</keyword>
<dbReference type="AlphaFoldDB" id="A0AAD2K163"/>
<sequence length="508" mass="55604">SSFQVSATMGDSPTSGSPSASSSSSGSEYTPDALQSPSPRYLRSCHISRPPLGAHGRPPVHSIVTSSPSASTSAHPVRPTTDIRVSSSAAGVQPNPAGEKNQFRVLVRQQPTALASGSSFGPSGKLKAKPPRVFDTSDDMMEALRLACDENFEVDFSASFLVPQVDAESVSDKERVRLASLDVWKATGYRFTVKDHPRTDRGHKTRLWCSQDIARRAKTRALSDASARQTEACAKQRFSCRSRLMITCLPEGAQGTKVVTVRLHHYERHEGYPRDTTPDTAVSPQTDVAGAAASGSDQLRMESPTPEQQQQRYAPPEDPEPRQLQHVGSAFMQGVNGPLPTHMLSLPDDGLHADWEPSIDPSMTMTSALHSHFPHQPAIHLPAESPLAIAPPPPPSVATASHISSLDYHRMDTQNLQYTQSSQPHHPLMMTQPALDDPVAEYPPDLTLTTEEFRRRMVRHISQIRQFADGLEYQLQFNDYRMLAALEIQAAPFVALVQSCLRTEGRMG</sequence>
<feature type="compositionally biased region" description="Low complexity" evidence="1">
    <location>
        <begin position="12"/>
        <end position="27"/>
    </location>
</feature>
<feature type="non-terminal residue" evidence="2">
    <location>
        <position position="1"/>
    </location>
</feature>
<proteinExistence type="predicted"/>
<feature type="region of interest" description="Disordered" evidence="1">
    <location>
        <begin position="1"/>
        <end position="79"/>
    </location>
</feature>
<organism evidence="2 3">
    <name type="scientific">Mycena citricolor</name>
    <dbReference type="NCBI Taxonomy" id="2018698"/>
    <lineage>
        <taxon>Eukaryota</taxon>
        <taxon>Fungi</taxon>
        <taxon>Dikarya</taxon>
        <taxon>Basidiomycota</taxon>
        <taxon>Agaricomycotina</taxon>
        <taxon>Agaricomycetes</taxon>
        <taxon>Agaricomycetidae</taxon>
        <taxon>Agaricales</taxon>
        <taxon>Marasmiineae</taxon>
        <taxon>Mycenaceae</taxon>
        <taxon>Mycena</taxon>
    </lineage>
</organism>
<name>A0AAD2K163_9AGAR</name>
<evidence type="ECO:0000313" key="2">
    <source>
        <dbReference type="EMBL" id="CAK5272291.1"/>
    </source>
</evidence>
<feature type="compositionally biased region" description="Low complexity" evidence="1">
    <location>
        <begin position="60"/>
        <end position="76"/>
    </location>
</feature>
<evidence type="ECO:0000313" key="3">
    <source>
        <dbReference type="Proteomes" id="UP001295794"/>
    </source>
</evidence>
<feature type="region of interest" description="Disordered" evidence="1">
    <location>
        <begin position="289"/>
        <end position="323"/>
    </location>
</feature>
<reference evidence="2" key="1">
    <citation type="submission" date="2023-11" db="EMBL/GenBank/DDBJ databases">
        <authorList>
            <person name="De Vega J J."/>
            <person name="De Vega J J."/>
        </authorList>
    </citation>
    <scope>NUCLEOTIDE SEQUENCE</scope>
</reference>